<dbReference type="AlphaFoldDB" id="A0A7J7N1W4"/>
<accession>A0A7J7N1W4</accession>
<evidence type="ECO:0000313" key="3">
    <source>
        <dbReference type="EMBL" id="KAF6161107.1"/>
    </source>
</evidence>
<proteinExistence type="predicted"/>
<dbReference type="OrthoDB" id="1602884at2759"/>
<dbReference type="GO" id="GO:2000694">
    <property type="term" value="P:regulation of phragmoplast microtubule organization"/>
    <property type="evidence" value="ECO:0007669"/>
    <property type="project" value="TreeGrafter"/>
</dbReference>
<feature type="region of interest" description="Disordered" evidence="2">
    <location>
        <begin position="298"/>
        <end position="368"/>
    </location>
</feature>
<feature type="coiled-coil region" evidence="1">
    <location>
        <begin position="419"/>
        <end position="446"/>
    </location>
</feature>
<name>A0A7J7N1W4_9MAGN</name>
<evidence type="ECO:0000256" key="2">
    <source>
        <dbReference type="SAM" id="MobiDB-lite"/>
    </source>
</evidence>
<dbReference type="GO" id="GO:0060236">
    <property type="term" value="P:regulation of mitotic spindle organization"/>
    <property type="evidence" value="ECO:0007669"/>
    <property type="project" value="TreeGrafter"/>
</dbReference>
<evidence type="ECO:0008006" key="5">
    <source>
        <dbReference type="Google" id="ProtNLM"/>
    </source>
</evidence>
<dbReference type="GO" id="GO:0005828">
    <property type="term" value="C:kinetochore microtubule"/>
    <property type="evidence" value="ECO:0007669"/>
    <property type="project" value="TreeGrafter"/>
</dbReference>
<dbReference type="GO" id="GO:0000919">
    <property type="term" value="P:cell plate assembly"/>
    <property type="evidence" value="ECO:0007669"/>
    <property type="project" value="TreeGrafter"/>
</dbReference>
<dbReference type="InterPro" id="IPR044621">
    <property type="entry name" value="NEDD1"/>
</dbReference>
<keyword evidence="4" id="KW-1185">Reference proteome</keyword>
<gene>
    <name evidence="3" type="ORF">GIB67_007748</name>
</gene>
<dbReference type="Proteomes" id="UP000541444">
    <property type="component" value="Unassembled WGS sequence"/>
</dbReference>
<dbReference type="EMBL" id="JACGCM010001144">
    <property type="protein sequence ID" value="KAF6161107.1"/>
    <property type="molecule type" value="Genomic_DNA"/>
</dbReference>
<feature type="compositionally biased region" description="Polar residues" evidence="2">
    <location>
        <begin position="339"/>
        <end position="368"/>
    </location>
</feature>
<feature type="region of interest" description="Disordered" evidence="2">
    <location>
        <begin position="187"/>
        <end position="240"/>
    </location>
</feature>
<reference evidence="3 4" key="1">
    <citation type="journal article" date="2020" name="IScience">
        <title>Genome Sequencing of the Endangered Kingdonia uniflora (Circaeasteraceae, Ranunculales) Reveals Potential Mechanisms of Evolutionary Specialization.</title>
        <authorList>
            <person name="Sun Y."/>
            <person name="Deng T."/>
            <person name="Zhang A."/>
            <person name="Moore M.J."/>
            <person name="Landis J.B."/>
            <person name="Lin N."/>
            <person name="Zhang H."/>
            <person name="Zhang X."/>
            <person name="Huang J."/>
            <person name="Zhang X."/>
            <person name="Sun H."/>
            <person name="Wang H."/>
        </authorList>
    </citation>
    <scope>NUCLEOTIDE SEQUENCE [LARGE SCALE GENOMIC DNA]</scope>
    <source>
        <strain evidence="3">TB1705</strain>
        <tissue evidence="3">Leaf</tissue>
    </source>
</reference>
<dbReference type="PANTHER" id="PTHR45096:SF1">
    <property type="entry name" value="PROTEIN NEDD1"/>
    <property type="match status" value="1"/>
</dbReference>
<dbReference type="GO" id="GO:0032467">
    <property type="term" value="P:positive regulation of cytokinesis"/>
    <property type="evidence" value="ECO:0007669"/>
    <property type="project" value="TreeGrafter"/>
</dbReference>
<feature type="compositionally biased region" description="Low complexity" evidence="2">
    <location>
        <begin position="202"/>
        <end position="227"/>
    </location>
</feature>
<keyword evidence="1" id="KW-0175">Coiled coil</keyword>
<sequence length="447" mass="49030">MACSFHQAVTSLCWQRSKPIIVNETNCNAETALLGGAGEESILMPDPLPSMTSTTPSLTSSTVTSSRIFGRSGLPFDVTPYSTSSSGSISSLYPSSAEETPHGNRLWPSETLSRLQAPHTISFKDDMEVFSPLVDVRPITPSLEKGLDDLEDGRKYNSSVDKKPTDLIFPSSIRRFPFTDEPINKIFEYNPTSTSRQDDTRSSLSLHSTPPASSKSEESFSAAPSEAWGGETPSDKFDHLRKPITFPSNFPNNVETSFGLAEHVHLKGTIGQANFESQLPGSPAVSLPRRFTTYADRISTSSSVSDGSSFASGSPKAKKTGAETREELLNSLLSRPDMSASTGTGSLPAGKTSSQPQRSPLQAVPQQQGTDSFKLQLFQRALEETLASVQKSIHEDMRNLHIELIRQFHMQEVEMSNKLNSVLKKQDELTKEVQTLRKENQQLRQLL</sequence>
<dbReference type="GO" id="GO:0010968">
    <property type="term" value="P:regulation of microtubule nucleation"/>
    <property type="evidence" value="ECO:0007669"/>
    <property type="project" value="InterPro"/>
</dbReference>
<protein>
    <recommendedName>
        <fullName evidence="5">Protein NEDD1</fullName>
    </recommendedName>
</protein>
<organism evidence="3 4">
    <name type="scientific">Kingdonia uniflora</name>
    <dbReference type="NCBI Taxonomy" id="39325"/>
    <lineage>
        <taxon>Eukaryota</taxon>
        <taxon>Viridiplantae</taxon>
        <taxon>Streptophyta</taxon>
        <taxon>Embryophyta</taxon>
        <taxon>Tracheophyta</taxon>
        <taxon>Spermatophyta</taxon>
        <taxon>Magnoliopsida</taxon>
        <taxon>Ranunculales</taxon>
        <taxon>Circaeasteraceae</taxon>
        <taxon>Kingdonia</taxon>
    </lineage>
</organism>
<dbReference type="GO" id="GO:0140496">
    <property type="term" value="F:gamma-tubulin complex binding"/>
    <property type="evidence" value="ECO:0007669"/>
    <property type="project" value="InterPro"/>
</dbReference>
<comment type="caution">
    <text evidence="3">The sequence shown here is derived from an EMBL/GenBank/DDBJ whole genome shotgun (WGS) entry which is preliminary data.</text>
</comment>
<feature type="compositionally biased region" description="Low complexity" evidence="2">
    <location>
        <begin position="299"/>
        <end position="314"/>
    </location>
</feature>
<evidence type="ECO:0000256" key="1">
    <source>
        <dbReference type="SAM" id="Coils"/>
    </source>
</evidence>
<evidence type="ECO:0000313" key="4">
    <source>
        <dbReference type="Proteomes" id="UP000541444"/>
    </source>
</evidence>
<dbReference type="PANTHER" id="PTHR45096">
    <property type="entry name" value="PROTEIN NEDD1"/>
    <property type="match status" value="1"/>
</dbReference>